<evidence type="ECO:0000256" key="5">
    <source>
        <dbReference type="SAM" id="MobiDB-lite"/>
    </source>
</evidence>
<dbReference type="InterPro" id="IPR016035">
    <property type="entry name" value="Acyl_Trfase/lysoPLipase"/>
</dbReference>
<dbReference type="GO" id="GO:0016787">
    <property type="term" value="F:hydrolase activity"/>
    <property type="evidence" value="ECO:0007669"/>
    <property type="project" value="UniProtKB-UniRule"/>
</dbReference>
<dbReference type="EMBL" id="CP158300">
    <property type="protein sequence ID" value="XBV87240.1"/>
    <property type="molecule type" value="Genomic_DNA"/>
</dbReference>
<feature type="compositionally biased region" description="Polar residues" evidence="5">
    <location>
        <begin position="1"/>
        <end position="16"/>
    </location>
</feature>
<reference evidence="7" key="1">
    <citation type="submission" date="2024-06" db="EMBL/GenBank/DDBJ databases">
        <title>Draft Genome Sequence of Deinococcus sonorensis Type Strain KR-87, a Biofilm Producing Representative of the Genus Deinococcus.</title>
        <authorList>
            <person name="Boren L.S."/>
            <person name="Grosso R.A."/>
            <person name="Hugenberg-Cox A.N."/>
            <person name="Hill J.T.E."/>
            <person name="Albert C.M."/>
            <person name="Tuohy J.M."/>
        </authorList>
    </citation>
    <scope>NUCLEOTIDE SEQUENCE</scope>
    <source>
        <strain evidence="7">KR-87</strain>
        <plasmid evidence="7">pDson02</plasmid>
    </source>
</reference>
<proteinExistence type="predicted"/>
<feature type="region of interest" description="Disordered" evidence="5">
    <location>
        <begin position="1"/>
        <end position="20"/>
    </location>
</feature>
<evidence type="ECO:0000256" key="2">
    <source>
        <dbReference type="ARBA" id="ARBA00022963"/>
    </source>
</evidence>
<gene>
    <name evidence="7" type="ORF">ABOD76_21330</name>
</gene>
<evidence type="ECO:0000313" key="7">
    <source>
        <dbReference type="EMBL" id="XBV87240.1"/>
    </source>
</evidence>
<evidence type="ECO:0000259" key="6">
    <source>
        <dbReference type="PROSITE" id="PS51635"/>
    </source>
</evidence>
<evidence type="ECO:0000256" key="3">
    <source>
        <dbReference type="ARBA" id="ARBA00023098"/>
    </source>
</evidence>
<keyword evidence="1 4" id="KW-0378">Hydrolase</keyword>
<evidence type="ECO:0000256" key="1">
    <source>
        <dbReference type="ARBA" id="ARBA00022801"/>
    </source>
</evidence>
<feature type="active site" description="Nucleophile" evidence="4">
    <location>
        <position position="62"/>
    </location>
</feature>
<organism evidence="7">
    <name type="scientific">Deinococcus sonorensis KR-87</name>
    <dbReference type="NCBI Taxonomy" id="694439"/>
    <lineage>
        <taxon>Bacteria</taxon>
        <taxon>Thermotogati</taxon>
        <taxon>Deinococcota</taxon>
        <taxon>Deinococci</taxon>
        <taxon>Deinococcales</taxon>
        <taxon>Deinococcaceae</taxon>
        <taxon>Deinococcus</taxon>
    </lineage>
</organism>
<dbReference type="PANTHER" id="PTHR14226:SF78">
    <property type="entry name" value="SLR0060 PROTEIN"/>
    <property type="match status" value="1"/>
</dbReference>
<dbReference type="KEGG" id="dsc:ABOD76_21330"/>
<dbReference type="RefSeq" id="WP_350245390.1">
    <property type="nucleotide sequence ID" value="NZ_CP158300.1"/>
</dbReference>
<sequence length="388" mass="42484">MTDVLSQPPSLLTTPASRRGRAGSGLCLSGGGYRAALFHLGAVRRLQELGLLQQLRTVSSVSGGSVLAARMAQLPWTANEPISPETFQQTLAEPTYRLASQDIRTGPLLRRALLWNWWGPSAIYGVARLLDAYCGARKVHELPMAPNFVFCATDLTHGTNWTFTRAQTGGHRAGTVRSRTLDLPLSFAVATSACFPPVFAPVELTLSPRKGPVLLNDGGNYDNLALEPVWKSHELVVVSDGGTPFRYGVPAGLLGHLTRFITVLDAQSRNLRKRWLLAGTAEGSLAAVYWSVGRSVHAYRRQLPADAECLTLGYAETLAHRIGRIRTDFNRFSPGEQAVLENHGYTLADAALRAYLPERYRPASWPALHVPHPDWLNPARVKSVVPRK</sequence>
<dbReference type="Pfam" id="PF01734">
    <property type="entry name" value="Patatin"/>
    <property type="match status" value="1"/>
</dbReference>
<name>A0AAU7UGM2_9DEIO</name>
<feature type="short sequence motif" description="DGA/G" evidence="4">
    <location>
        <begin position="217"/>
        <end position="219"/>
    </location>
</feature>
<evidence type="ECO:0000256" key="4">
    <source>
        <dbReference type="PROSITE-ProRule" id="PRU01161"/>
    </source>
</evidence>
<keyword evidence="2 4" id="KW-0442">Lipid degradation</keyword>
<keyword evidence="7" id="KW-0614">Plasmid</keyword>
<dbReference type="PANTHER" id="PTHR14226">
    <property type="entry name" value="NEUROPATHY TARGET ESTERASE/SWISS CHEESE D.MELANOGASTER"/>
    <property type="match status" value="1"/>
</dbReference>
<dbReference type="PROSITE" id="PS51635">
    <property type="entry name" value="PNPLA"/>
    <property type="match status" value="1"/>
</dbReference>
<comment type="caution">
    <text evidence="4">Lacks conserved residue(s) required for the propagation of feature annotation.</text>
</comment>
<geneLocation type="plasmid" evidence="7">
    <name>pDson02</name>
</geneLocation>
<dbReference type="GO" id="GO:0016042">
    <property type="term" value="P:lipid catabolic process"/>
    <property type="evidence" value="ECO:0007669"/>
    <property type="project" value="UniProtKB-UniRule"/>
</dbReference>
<dbReference type="InterPro" id="IPR002641">
    <property type="entry name" value="PNPLA_dom"/>
</dbReference>
<protein>
    <submittedName>
        <fullName evidence="7">Patatin-like phospholipase family protein</fullName>
    </submittedName>
</protein>
<feature type="domain" description="PNPLA" evidence="6">
    <location>
        <begin position="27"/>
        <end position="230"/>
    </location>
</feature>
<dbReference type="AlphaFoldDB" id="A0AAU7UGM2"/>
<dbReference type="SUPFAM" id="SSF52151">
    <property type="entry name" value="FabD/lysophospholipase-like"/>
    <property type="match status" value="1"/>
</dbReference>
<feature type="active site" description="Proton acceptor" evidence="4">
    <location>
        <position position="217"/>
    </location>
</feature>
<accession>A0AAU7UGM2</accession>
<dbReference type="Gene3D" id="3.40.1090.10">
    <property type="entry name" value="Cytosolic phospholipase A2 catalytic domain"/>
    <property type="match status" value="2"/>
</dbReference>
<keyword evidence="3 4" id="KW-0443">Lipid metabolism</keyword>
<dbReference type="InterPro" id="IPR050301">
    <property type="entry name" value="NTE"/>
</dbReference>